<reference evidence="1" key="1">
    <citation type="submission" date="2022-03" db="EMBL/GenBank/DDBJ databases">
        <title>Streptomyces 7R015 and 7R016 isolated from Barleria lupulina in Thailand.</title>
        <authorList>
            <person name="Kanchanasin P."/>
            <person name="Phongsopitanun W."/>
            <person name="Tanasupawat S."/>
        </authorList>
    </citation>
    <scope>NUCLEOTIDE SEQUENCE</scope>
    <source>
        <strain evidence="1">7R015</strain>
    </source>
</reference>
<comment type="caution">
    <text evidence="1">The sequence shown here is derived from an EMBL/GenBank/DDBJ whole genome shotgun (WGS) entry which is preliminary data.</text>
</comment>
<proteinExistence type="predicted"/>
<gene>
    <name evidence="1" type="ORF">MQP27_00890</name>
</gene>
<evidence type="ECO:0000313" key="1">
    <source>
        <dbReference type="EMBL" id="MCI3269670.1"/>
    </source>
</evidence>
<dbReference type="Proteomes" id="UP001165269">
    <property type="component" value="Unassembled WGS sequence"/>
</dbReference>
<name>A0ABS9XXI3_9ACTN</name>
<evidence type="ECO:0000313" key="2">
    <source>
        <dbReference type="Proteomes" id="UP001165269"/>
    </source>
</evidence>
<sequence length="101" mass="11022">MAEPSSLLATALREHLRYYRALSEHLPELEGDVVATAHEAMRELASAGGDADVLPSAFLPPLEAVAAAIQYCEFTGHSEGVRLYRYWHALLLADQALCEAI</sequence>
<protein>
    <submittedName>
        <fullName evidence="1">Uncharacterized protein</fullName>
    </submittedName>
</protein>
<dbReference type="EMBL" id="JALDAY010000001">
    <property type="protein sequence ID" value="MCI3269670.1"/>
    <property type="molecule type" value="Genomic_DNA"/>
</dbReference>
<keyword evidence="2" id="KW-1185">Reference proteome</keyword>
<dbReference type="RefSeq" id="WP_242759138.1">
    <property type="nucleotide sequence ID" value="NZ_JALDAY010000001.1"/>
</dbReference>
<organism evidence="1 2">
    <name type="scientific">Streptomyces cylindrosporus</name>
    <dbReference type="NCBI Taxonomy" id="2927583"/>
    <lineage>
        <taxon>Bacteria</taxon>
        <taxon>Bacillati</taxon>
        <taxon>Actinomycetota</taxon>
        <taxon>Actinomycetes</taxon>
        <taxon>Kitasatosporales</taxon>
        <taxon>Streptomycetaceae</taxon>
        <taxon>Streptomyces</taxon>
    </lineage>
</organism>
<accession>A0ABS9XXI3</accession>